<dbReference type="InterPro" id="IPR008949">
    <property type="entry name" value="Isoprenoid_synthase_dom_sf"/>
</dbReference>
<dbReference type="SUPFAM" id="SSF48576">
    <property type="entry name" value="Terpenoid synthases"/>
    <property type="match status" value="1"/>
</dbReference>
<evidence type="ECO:0000313" key="3">
    <source>
        <dbReference type="Proteomes" id="UP000516316"/>
    </source>
</evidence>
<reference evidence="2 3" key="1">
    <citation type="submission" date="2020-09" db="EMBL/GenBank/DDBJ databases">
        <title>The Genome Sequence of Pseudomonas chlororaphis strain Qlu-1 - A phenazine-derivative-producing strain.</title>
        <authorList>
            <person name="Li L."/>
            <person name="Liu K."/>
        </authorList>
    </citation>
    <scope>NUCLEOTIDE SEQUENCE [LARGE SCALE GENOMIC DNA]</scope>
    <source>
        <strain evidence="3">qlu-1</strain>
    </source>
</reference>
<protein>
    <recommendedName>
        <fullName evidence="1">Terpene synthase</fullName>
        <ecNumber evidence="1">4.2.3.-</ecNumber>
    </recommendedName>
</protein>
<keyword evidence="1" id="KW-0479">Metal-binding</keyword>
<evidence type="ECO:0000313" key="2">
    <source>
        <dbReference type="EMBL" id="QNR50723.1"/>
    </source>
</evidence>
<dbReference type="Pfam" id="PF19086">
    <property type="entry name" value="Terpene_syn_C_2"/>
    <property type="match status" value="1"/>
</dbReference>
<comment type="similarity">
    <text evidence="1">Belongs to the terpene synthase family.</text>
</comment>
<proteinExistence type="inferred from homology"/>
<gene>
    <name evidence="2" type="ORF">HLB40_14735</name>
</gene>
<dbReference type="AlphaFoldDB" id="A0AAP9W6H5"/>
<organism evidence="2 3">
    <name type="scientific">Pseudomonas chlororaphis</name>
    <dbReference type="NCBI Taxonomy" id="587753"/>
    <lineage>
        <taxon>Bacteria</taxon>
        <taxon>Pseudomonadati</taxon>
        <taxon>Pseudomonadota</taxon>
        <taxon>Gammaproteobacteria</taxon>
        <taxon>Pseudomonadales</taxon>
        <taxon>Pseudomonadaceae</taxon>
        <taxon>Pseudomonas</taxon>
    </lineage>
</organism>
<accession>A0AAP9W6H5</accession>
<dbReference type="EC" id="4.2.3.-" evidence="1"/>
<dbReference type="PANTHER" id="PTHR35201:SF4">
    <property type="entry name" value="BETA-PINACENE SYNTHASE-RELATED"/>
    <property type="match status" value="1"/>
</dbReference>
<sequence length="334" mass="38634">MTTTEQDRYLVADYDLPAMPCSVPARINPHYPTIRERHAAWSYKFLPVREPHKIPRGIAQLDALFDSLTFPDGMPDRIYHHLCLLSTLVDGDDLAQQDPLLYEQVVLEQYDDPYSRAFADAWQTIRENAPTKAVYQRIRDRWRFWLLAVQKEIEWSKAPNYDYEEMFSIRLQTVGMEPYFVVAEYVLDIDAGDVANDPDAIDAMTAASSYIICVNDIFSHRKECLHGDSMSTVSALRRIHGYSVQQAIDTLYTRMVDLDAKLSMLLAKLHERYTKHPLGERIHTYIDTYHAIVAGATQWHLETPRYNGVGYIWDGLRTRHITVETEMLPPHPLS</sequence>
<comment type="cofactor">
    <cofactor evidence="1">
        <name>Mg(2+)</name>
        <dbReference type="ChEBI" id="CHEBI:18420"/>
    </cofactor>
</comment>
<dbReference type="InterPro" id="IPR034686">
    <property type="entry name" value="Terpene_cyclase-like_2"/>
</dbReference>
<dbReference type="EMBL" id="CP061079">
    <property type="protein sequence ID" value="QNR50723.1"/>
    <property type="molecule type" value="Genomic_DNA"/>
</dbReference>
<keyword evidence="1" id="KW-0456">Lyase</keyword>
<keyword evidence="1" id="KW-0460">Magnesium</keyword>
<dbReference type="GO" id="GO:0046872">
    <property type="term" value="F:metal ion binding"/>
    <property type="evidence" value="ECO:0007669"/>
    <property type="project" value="UniProtKB-KW"/>
</dbReference>
<dbReference type="RefSeq" id="WP_101282462.1">
    <property type="nucleotide sequence ID" value="NZ_CP025309.1"/>
</dbReference>
<dbReference type="Gene3D" id="1.10.600.10">
    <property type="entry name" value="Farnesyl Diphosphate Synthase"/>
    <property type="match status" value="1"/>
</dbReference>
<dbReference type="Proteomes" id="UP000516316">
    <property type="component" value="Chromosome"/>
</dbReference>
<dbReference type="GO" id="GO:0010333">
    <property type="term" value="F:terpene synthase activity"/>
    <property type="evidence" value="ECO:0007669"/>
    <property type="project" value="InterPro"/>
</dbReference>
<evidence type="ECO:0000256" key="1">
    <source>
        <dbReference type="RuleBase" id="RU366034"/>
    </source>
</evidence>
<dbReference type="PANTHER" id="PTHR35201">
    <property type="entry name" value="TERPENE SYNTHASE"/>
    <property type="match status" value="1"/>
</dbReference>
<name>A0AAP9W6H5_9PSED</name>